<protein>
    <recommendedName>
        <fullName evidence="2">N-acetyltransferase domain-containing protein</fullName>
    </recommendedName>
</protein>
<gene>
    <name evidence="3" type="ORF">GCM10017621_06020</name>
</gene>
<dbReference type="InterPro" id="IPR016181">
    <property type="entry name" value="Acyl_CoA_acyltransferase"/>
</dbReference>
<dbReference type="GO" id="GO:0016410">
    <property type="term" value="F:N-acyltransferase activity"/>
    <property type="evidence" value="ECO:0007669"/>
    <property type="project" value="TreeGrafter"/>
</dbReference>
<dbReference type="SUPFAM" id="SSF55729">
    <property type="entry name" value="Acyl-CoA N-acyltransferases (Nat)"/>
    <property type="match status" value="1"/>
</dbReference>
<dbReference type="PANTHER" id="PTHR31438">
    <property type="entry name" value="LYSINE N-ACYLTRANSFERASE C17G9.06C-RELATED"/>
    <property type="match status" value="1"/>
</dbReference>
<dbReference type="AlphaFoldDB" id="A0A9W6IKC4"/>
<proteinExistence type="predicted"/>
<dbReference type="Proteomes" id="UP001143486">
    <property type="component" value="Unassembled WGS sequence"/>
</dbReference>
<evidence type="ECO:0000259" key="2">
    <source>
        <dbReference type="PROSITE" id="PS51186"/>
    </source>
</evidence>
<keyword evidence="4" id="KW-1185">Reference proteome</keyword>
<dbReference type="GO" id="GO:0046677">
    <property type="term" value="P:response to antibiotic"/>
    <property type="evidence" value="ECO:0007669"/>
    <property type="project" value="UniProtKB-KW"/>
</dbReference>
<sequence length="172" mass="18934">MSVKLRPATPEDIPVLQHWDAQPHVIAATGSDAPPDWIEDIGLTSPAFQTLIGEQGGRPVGVVQIIDPAGEPTRYWGDCEHNLRAIDIWIGEPDCLGQGLGTQMMTQAIERCFAAPEVTAILIDPLETNTDAQRFYRRLGFEEVGPRRFGDDDCTVMRLTRAGWEGRALPGQ</sequence>
<organism evidence="3 4">
    <name type="scientific">Maricaulis virginensis</name>
    <dbReference type="NCBI Taxonomy" id="144022"/>
    <lineage>
        <taxon>Bacteria</taxon>
        <taxon>Pseudomonadati</taxon>
        <taxon>Pseudomonadota</taxon>
        <taxon>Alphaproteobacteria</taxon>
        <taxon>Maricaulales</taxon>
        <taxon>Maricaulaceae</taxon>
        <taxon>Maricaulis</taxon>
    </lineage>
</organism>
<dbReference type="Pfam" id="PF13523">
    <property type="entry name" value="Acetyltransf_8"/>
    <property type="match status" value="1"/>
</dbReference>
<dbReference type="PANTHER" id="PTHR31438:SF1">
    <property type="entry name" value="LYSINE N-ACYLTRANSFERASE C17G9.06C-RELATED"/>
    <property type="match status" value="1"/>
</dbReference>
<dbReference type="CDD" id="cd04301">
    <property type="entry name" value="NAT_SF"/>
    <property type="match status" value="1"/>
</dbReference>
<dbReference type="RefSeq" id="WP_271185487.1">
    <property type="nucleotide sequence ID" value="NZ_BSFE01000001.1"/>
</dbReference>
<accession>A0A9W6IKC4</accession>
<dbReference type="InterPro" id="IPR000182">
    <property type="entry name" value="GNAT_dom"/>
</dbReference>
<dbReference type="Gene3D" id="3.40.630.30">
    <property type="match status" value="1"/>
</dbReference>
<keyword evidence="1" id="KW-0046">Antibiotic resistance</keyword>
<dbReference type="PROSITE" id="PS51186">
    <property type="entry name" value="GNAT"/>
    <property type="match status" value="1"/>
</dbReference>
<comment type="caution">
    <text evidence="3">The sequence shown here is derived from an EMBL/GenBank/DDBJ whole genome shotgun (WGS) entry which is preliminary data.</text>
</comment>
<name>A0A9W6IKC4_9PROT</name>
<reference evidence="3" key="1">
    <citation type="journal article" date="2014" name="Int. J. Syst. Evol. Microbiol.">
        <title>Complete genome sequence of Corynebacterium casei LMG S-19264T (=DSM 44701T), isolated from a smear-ripened cheese.</title>
        <authorList>
            <consortium name="US DOE Joint Genome Institute (JGI-PGF)"/>
            <person name="Walter F."/>
            <person name="Albersmeier A."/>
            <person name="Kalinowski J."/>
            <person name="Ruckert C."/>
        </authorList>
    </citation>
    <scope>NUCLEOTIDE SEQUENCE</scope>
    <source>
        <strain evidence="3">VKM B-1513</strain>
    </source>
</reference>
<reference evidence="3" key="2">
    <citation type="submission" date="2023-01" db="EMBL/GenBank/DDBJ databases">
        <authorList>
            <person name="Sun Q."/>
            <person name="Evtushenko L."/>
        </authorList>
    </citation>
    <scope>NUCLEOTIDE SEQUENCE</scope>
    <source>
        <strain evidence="3">VKM B-1513</strain>
    </source>
</reference>
<evidence type="ECO:0000313" key="4">
    <source>
        <dbReference type="Proteomes" id="UP001143486"/>
    </source>
</evidence>
<feature type="domain" description="N-acetyltransferase" evidence="2">
    <location>
        <begin position="3"/>
        <end position="162"/>
    </location>
</feature>
<evidence type="ECO:0000313" key="3">
    <source>
        <dbReference type="EMBL" id="GLK51094.1"/>
    </source>
</evidence>
<evidence type="ECO:0000256" key="1">
    <source>
        <dbReference type="ARBA" id="ARBA00023251"/>
    </source>
</evidence>
<dbReference type="EMBL" id="BSFE01000001">
    <property type="protein sequence ID" value="GLK51094.1"/>
    <property type="molecule type" value="Genomic_DNA"/>
</dbReference>